<organism evidence="1 2">
    <name type="scientific">Mucor circinelloides f. lusitanicus</name>
    <name type="common">Mucor racemosus var. lusitanicus</name>
    <dbReference type="NCBI Taxonomy" id="29924"/>
    <lineage>
        <taxon>Eukaryota</taxon>
        <taxon>Fungi</taxon>
        <taxon>Fungi incertae sedis</taxon>
        <taxon>Mucoromycota</taxon>
        <taxon>Mucoromycotina</taxon>
        <taxon>Mucoromycetes</taxon>
        <taxon>Mucorales</taxon>
        <taxon>Mucorineae</taxon>
        <taxon>Mucoraceae</taxon>
        <taxon>Mucor</taxon>
    </lineage>
</organism>
<dbReference type="AlphaFoldDB" id="A0A8H4BPI6"/>
<evidence type="ECO:0000313" key="2">
    <source>
        <dbReference type="Proteomes" id="UP000469890"/>
    </source>
</evidence>
<reference evidence="1 2" key="1">
    <citation type="submission" date="2019-09" db="EMBL/GenBank/DDBJ databases">
        <authorList>
            <consortium name="DOE Joint Genome Institute"/>
            <person name="Mondo S.J."/>
            <person name="Navarro-Mendoza M.I."/>
            <person name="Perez-Arques C."/>
            <person name="Panchal S."/>
            <person name="Nicolas F.E."/>
            <person name="Ganguly P."/>
            <person name="Pangilinan J."/>
            <person name="Grigoriev I."/>
            <person name="Heitman J."/>
            <person name="Sanya K."/>
            <person name="Garre V."/>
        </authorList>
    </citation>
    <scope>NUCLEOTIDE SEQUENCE [LARGE SCALE GENOMIC DNA]</scope>
    <source>
        <strain evidence="1 2">MU402</strain>
    </source>
</reference>
<sequence length="305" mass="34556">MKYDCAWLWKRVRRWVSSPDVLLPLLKFLFLSYGPLKCAKSGKALFDKKSWDQAAAVLKTVQLGHVSDPPGGCIRGTNSLEGGVHQNLIRKFGSFGAGPELANAMLTEYRLRHNLDAGSKDRHAVIHKGHYDPWLVQHIDLLRQKIEFNADVDNIALSVNALEYCGSGEVHGICPLPNEEMAKIGILPSELTASSLPLVDRTIPQLLQDTVFMKVGSTLRTTLGRYKFVAKNQCTKFAVLAVHTMKEKFEFKTIYQAHYNNTRRINFVDFTTKFNRKANGIDILIKPRTILRSKQHCYMQWLIEG</sequence>
<evidence type="ECO:0000313" key="1">
    <source>
        <dbReference type="EMBL" id="KAF1805228.1"/>
    </source>
</evidence>
<name>A0A8H4BPI6_MUCCL</name>
<proteinExistence type="predicted"/>
<protein>
    <submittedName>
        <fullName evidence="1">Uncharacterized protein</fullName>
    </submittedName>
</protein>
<gene>
    <name evidence="1" type="ORF">FB192DRAFT_1444000</name>
</gene>
<dbReference type="Proteomes" id="UP000469890">
    <property type="component" value="Unassembled WGS sequence"/>
</dbReference>
<accession>A0A8H4BPI6</accession>
<comment type="caution">
    <text evidence="1">The sequence shown here is derived from an EMBL/GenBank/DDBJ whole genome shotgun (WGS) entry which is preliminary data.</text>
</comment>
<dbReference type="EMBL" id="JAAECE010000002">
    <property type="protein sequence ID" value="KAF1805228.1"/>
    <property type="molecule type" value="Genomic_DNA"/>
</dbReference>